<feature type="compositionally biased region" description="Polar residues" evidence="1">
    <location>
        <begin position="212"/>
        <end position="228"/>
    </location>
</feature>
<dbReference type="HOGENOM" id="CLU_047592_0_3_1"/>
<dbReference type="EMBL" id="KN820007">
    <property type="protein sequence ID" value="KIJ07134.1"/>
    <property type="molecule type" value="Genomic_DNA"/>
</dbReference>
<reference evidence="4" key="2">
    <citation type="submission" date="2015-01" db="EMBL/GenBank/DDBJ databases">
        <title>Evolutionary Origins and Diversification of the Mycorrhizal Mutualists.</title>
        <authorList>
            <consortium name="DOE Joint Genome Institute"/>
            <consortium name="Mycorrhizal Genomics Consortium"/>
            <person name="Kohler A."/>
            <person name="Kuo A."/>
            <person name="Nagy L.G."/>
            <person name="Floudas D."/>
            <person name="Copeland A."/>
            <person name="Barry K.W."/>
            <person name="Cichocki N."/>
            <person name="Veneault-Fourrey C."/>
            <person name="LaButti K."/>
            <person name="Lindquist E.A."/>
            <person name="Lipzen A."/>
            <person name="Lundell T."/>
            <person name="Morin E."/>
            <person name="Murat C."/>
            <person name="Riley R."/>
            <person name="Ohm R."/>
            <person name="Sun H."/>
            <person name="Tunlid A."/>
            <person name="Henrissat B."/>
            <person name="Grigoriev I.V."/>
            <person name="Hibbett D.S."/>
            <person name="Martin F."/>
        </authorList>
    </citation>
    <scope>NUCLEOTIDE SEQUENCE [LARGE SCALE GENOMIC DNA]</scope>
    <source>
        <strain evidence="4">ATCC 200175</strain>
    </source>
</reference>
<gene>
    <name evidence="3" type="ORF">PAXINDRAFT_90896</name>
</gene>
<evidence type="ECO:0000313" key="4">
    <source>
        <dbReference type="Proteomes" id="UP000053647"/>
    </source>
</evidence>
<feature type="region of interest" description="Disordered" evidence="1">
    <location>
        <begin position="207"/>
        <end position="228"/>
    </location>
</feature>
<organism evidence="3 4">
    <name type="scientific">Paxillus involutus ATCC 200175</name>
    <dbReference type="NCBI Taxonomy" id="664439"/>
    <lineage>
        <taxon>Eukaryota</taxon>
        <taxon>Fungi</taxon>
        <taxon>Dikarya</taxon>
        <taxon>Basidiomycota</taxon>
        <taxon>Agaricomycotina</taxon>
        <taxon>Agaricomycetes</taxon>
        <taxon>Agaricomycetidae</taxon>
        <taxon>Boletales</taxon>
        <taxon>Paxilineae</taxon>
        <taxon>Paxillaceae</taxon>
        <taxon>Paxillus</taxon>
    </lineage>
</organism>
<dbReference type="Gene3D" id="3.30.710.10">
    <property type="entry name" value="Potassium Channel Kv1.1, Chain A"/>
    <property type="match status" value="1"/>
</dbReference>
<sequence>MSIDQIVKHEHYYVDDGNVTFLAERTHFRVHKSFFERESEFFRNFFAHPGEDGPVDGSEDKPYRLDVRSDDFAEFVGVWYNQDYTYSRNKDAWLVILKLATRWEFPNVRKLAISKLEALRLPPVEKIALYKEHGIDHKLLIPSYIDLCRSPTLPSPADGDLLSMETIINLLNARERERESPTTSDEALGSMIEETFGLQPTIIVQEPIRRGNNASANGQPSQDTRTVS</sequence>
<keyword evidence="4" id="KW-1185">Reference proteome</keyword>
<dbReference type="AlphaFoldDB" id="A0A0C9SN15"/>
<dbReference type="InterPro" id="IPR000210">
    <property type="entry name" value="BTB/POZ_dom"/>
</dbReference>
<name>A0A0C9SN15_PAXIN</name>
<evidence type="ECO:0000256" key="1">
    <source>
        <dbReference type="SAM" id="MobiDB-lite"/>
    </source>
</evidence>
<dbReference type="Proteomes" id="UP000053647">
    <property type="component" value="Unassembled WGS sequence"/>
</dbReference>
<dbReference type="OrthoDB" id="9997739at2759"/>
<dbReference type="InterPro" id="IPR011333">
    <property type="entry name" value="SKP1/BTB/POZ_sf"/>
</dbReference>
<evidence type="ECO:0000259" key="2">
    <source>
        <dbReference type="PROSITE" id="PS50097"/>
    </source>
</evidence>
<reference evidence="3 4" key="1">
    <citation type="submission" date="2014-06" db="EMBL/GenBank/DDBJ databases">
        <authorList>
            <consortium name="DOE Joint Genome Institute"/>
            <person name="Kuo A."/>
            <person name="Kohler A."/>
            <person name="Nagy L.G."/>
            <person name="Floudas D."/>
            <person name="Copeland A."/>
            <person name="Barry K.W."/>
            <person name="Cichocki N."/>
            <person name="Veneault-Fourrey C."/>
            <person name="LaButti K."/>
            <person name="Lindquist E.A."/>
            <person name="Lipzen A."/>
            <person name="Lundell T."/>
            <person name="Morin E."/>
            <person name="Murat C."/>
            <person name="Sun H."/>
            <person name="Tunlid A."/>
            <person name="Henrissat B."/>
            <person name="Grigoriev I.V."/>
            <person name="Hibbett D.S."/>
            <person name="Martin F."/>
            <person name="Nordberg H.P."/>
            <person name="Cantor M.N."/>
            <person name="Hua S.X."/>
        </authorList>
    </citation>
    <scope>NUCLEOTIDE SEQUENCE [LARGE SCALE GENOMIC DNA]</scope>
    <source>
        <strain evidence="3 4">ATCC 200175</strain>
    </source>
</reference>
<protein>
    <recommendedName>
        <fullName evidence="2">BTB domain-containing protein</fullName>
    </recommendedName>
</protein>
<feature type="domain" description="BTB" evidence="2">
    <location>
        <begin position="17"/>
        <end position="88"/>
    </location>
</feature>
<dbReference type="PROSITE" id="PS50097">
    <property type="entry name" value="BTB"/>
    <property type="match status" value="1"/>
</dbReference>
<dbReference type="Pfam" id="PF00651">
    <property type="entry name" value="BTB"/>
    <property type="match status" value="1"/>
</dbReference>
<evidence type="ECO:0000313" key="3">
    <source>
        <dbReference type="EMBL" id="KIJ07134.1"/>
    </source>
</evidence>
<accession>A0A0C9SN15</accession>
<dbReference type="SUPFAM" id="SSF54695">
    <property type="entry name" value="POZ domain"/>
    <property type="match status" value="1"/>
</dbReference>
<proteinExistence type="predicted"/>